<name>A0ABP8S185_9PSEU</name>
<accession>A0ABP8S185</accession>
<gene>
    <name evidence="1" type="ORF">GCM10023175_56120</name>
</gene>
<keyword evidence="2" id="KW-1185">Reference proteome</keyword>
<organism evidence="1 2">
    <name type="scientific">Pseudonocardia xishanensis</name>
    <dbReference type="NCBI Taxonomy" id="630995"/>
    <lineage>
        <taxon>Bacteria</taxon>
        <taxon>Bacillati</taxon>
        <taxon>Actinomycetota</taxon>
        <taxon>Actinomycetes</taxon>
        <taxon>Pseudonocardiales</taxon>
        <taxon>Pseudonocardiaceae</taxon>
        <taxon>Pseudonocardia</taxon>
    </lineage>
</organism>
<protein>
    <submittedName>
        <fullName evidence="1">Uncharacterized protein</fullName>
    </submittedName>
</protein>
<comment type="caution">
    <text evidence="1">The sequence shown here is derived from an EMBL/GenBank/DDBJ whole genome shotgun (WGS) entry which is preliminary data.</text>
</comment>
<dbReference type="EMBL" id="BAABGT010000093">
    <property type="protein sequence ID" value="GAA4555596.1"/>
    <property type="molecule type" value="Genomic_DNA"/>
</dbReference>
<evidence type="ECO:0000313" key="2">
    <source>
        <dbReference type="Proteomes" id="UP001501598"/>
    </source>
</evidence>
<proteinExistence type="predicted"/>
<evidence type="ECO:0000313" key="1">
    <source>
        <dbReference type="EMBL" id="GAA4555596.1"/>
    </source>
</evidence>
<sequence>MQWSCAGGAANRTKATRRPAYEARYESTVDASDESPPQGAACVYTLVRRALAMCAAGLRSDDKLRSAFSHYLLLILPVRWVRVVPRPARSP</sequence>
<reference evidence="2" key="1">
    <citation type="journal article" date="2019" name="Int. J. Syst. Evol. Microbiol.">
        <title>The Global Catalogue of Microorganisms (GCM) 10K type strain sequencing project: providing services to taxonomists for standard genome sequencing and annotation.</title>
        <authorList>
            <consortium name="The Broad Institute Genomics Platform"/>
            <consortium name="The Broad Institute Genome Sequencing Center for Infectious Disease"/>
            <person name="Wu L."/>
            <person name="Ma J."/>
        </authorList>
    </citation>
    <scope>NUCLEOTIDE SEQUENCE [LARGE SCALE GENOMIC DNA]</scope>
    <source>
        <strain evidence="2">JCM 17906</strain>
    </source>
</reference>
<dbReference type="Proteomes" id="UP001501598">
    <property type="component" value="Unassembled WGS sequence"/>
</dbReference>